<dbReference type="Proteomes" id="UP000509222">
    <property type="component" value="Chromosome"/>
</dbReference>
<evidence type="ECO:0000256" key="4">
    <source>
        <dbReference type="ARBA" id="ARBA00022898"/>
    </source>
</evidence>
<organism evidence="9 10">
    <name type="scientific">Planococcus glaciei</name>
    <dbReference type="NCBI Taxonomy" id="459472"/>
    <lineage>
        <taxon>Bacteria</taxon>
        <taxon>Bacillati</taxon>
        <taxon>Bacillota</taxon>
        <taxon>Bacilli</taxon>
        <taxon>Bacillales</taxon>
        <taxon>Caryophanaceae</taxon>
        <taxon>Planococcus</taxon>
    </lineage>
</organism>
<dbReference type="AlphaFoldDB" id="A0A7H8Q637"/>
<accession>A0A7H8Q637</accession>
<name>A0A7H8Q637_9BACL</name>
<evidence type="ECO:0000256" key="6">
    <source>
        <dbReference type="PIRSR" id="PIRSR000390-1"/>
    </source>
</evidence>
<evidence type="ECO:0000313" key="10">
    <source>
        <dbReference type="Proteomes" id="UP000509222"/>
    </source>
</evidence>
<comment type="cofactor">
    <cofactor evidence="1">
        <name>pyridoxal 5'-phosphate</name>
        <dbReference type="ChEBI" id="CHEBI:597326"/>
    </cofactor>
</comment>
<dbReference type="GO" id="GO:0008483">
    <property type="term" value="F:transaminase activity"/>
    <property type="evidence" value="ECO:0007669"/>
    <property type="project" value="UniProtKB-KW"/>
</dbReference>
<dbReference type="GO" id="GO:0030170">
    <property type="term" value="F:pyridoxal phosphate binding"/>
    <property type="evidence" value="ECO:0007669"/>
    <property type="project" value="TreeGrafter"/>
</dbReference>
<dbReference type="Pfam" id="PF01041">
    <property type="entry name" value="DegT_DnrJ_EryC1"/>
    <property type="match status" value="1"/>
</dbReference>
<keyword evidence="3 9" id="KW-0808">Transferase</keyword>
<dbReference type="PIRSF" id="PIRSF000390">
    <property type="entry name" value="PLP_StrS"/>
    <property type="match status" value="1"/>
</dbReference>
<dbReference type="EMBL" id="CP051177">
    <property type="protein sequence ID" value="QKX49408.1"/>
    <property type="molecule type" value="Genomic_DNA"/>
</dbReference>
<sequence>MKILPIEQNKQTSIFISSVEKKERVFLSSPHMTGNEMKYIHEAFETNWIAPIGPNVDKFEEELAAYVGTTGGAALSSGTAAIHLALRLLEIGSGDRVFCSSLTFVASANPILYTGAEPVFIDSEEETWNMSPIALRKAFAAADKEGHLPKAVIVVNLYGQSAKMDELMAICNEYNVPVIEDAAESLGSLYKGRKSGTIGEFGIYSFNGNKIITASSGGMLVANDLNALEKARFLGSQAKDPAPYYKHHEVGYNYRMSNVLAGIGRAQLEAIDDRVKARRKVYERYAEGFKDIPAIRFQPELEETYSNRWLSVFTLDPELTSLTPEIIKSALEAESIESRNVWNPLHQQELFKGTQFFAHGDGEAVSDNIFRHGLCLPSGSNMTVYQQMRVIEVVKGLFLQH</sequence>
<dbReference type="PANTHER" id="PTHR30244">
    <property type="entry name" value="TRANSAMINASE"/>
    <property type="match status" value="1"/>
</dbReference>
<dbReference type="CDD" id="cd00616">
    <property type="entry name" value="AHBA_syn"/>
    <property type="match status" value="1"/>
</dbReference>
<keyword evidence="2 9" id="KW-0032">Aminotransferase</keyword>
<evidence type="ECO:0000313" key="9">
    <source>
        <dbReference type="EMBL" id="QKX49408.1"/>
    </source>
</evidence>
<dbReference type="InterPro" id="IPR015421">
    <property type="entry name" value="PyrdxlP-dep_Trfase_major"/>
</dbReference>
<comment type="similarity">
    <text evidence="5 8">Belongs to the DegT/DnrJ/EryC1 family.</text>
</comment>
<dbReference type="FunFam" id="3.40.640.10:FF:000090">
    <property type="entry name" value="Pyridoxal phosphate-dependent aminotransferase"/>
    <property type="match status" value="1"/>
</dbReference>
<dbReference type="InterPro" id="IPR015422">
    <property type="entry name" value="PyrdxlP-dep_Trfase_small"/>
</dbReference>
<evidence type="ECO:0000256" key="1">
    <source>
        <dbReference type="ARBA" id="ARBA00001933"/>
    </source>
</evidence>
<evidence type="ECO:0000256" key="3">
    <source>
        <dbReference type="ARBA" id="ARBA00022679"/>
    </source>
</evidence>
<evidence type="ECO:0000256" key="7">
    <source>
        <dbReference type="PIRSR" id="PIRSR000390-2"/>
    </source>
</evidence>
<feature type="active site" description="Proton acceptor" evidence="6">
    <location>
        <position position="210"/>
    </location>
</feature>
<dbReference type="GO" id="GO:0000271">
    <property type="term" value="P:polysaccharide biosynthetic process"/>
    <property type="evidence" value="ECO:0007669"/>
    <property type="project" value="TreeGrafter"/>
</dbReference>
<keyword evidence="10" id="KW-1185">Reference proteome</keyword>
<dbReference type="Gene3D" id="3.90.1150.10">
    <property type="entry name" value="Aspartate Aminotransferase, domain 1"/>
    <property type="match status" value="1"/>
</dbReference>
<dbReference type="Gene3D" id="3.40.640.10">
    <property type="entry name" value="Type I PLP-dependent aspartate aminotransferase-like (Major domain)"/>
    <property type="match status" value="1"/>
</dbReference>
<gene>
    <name evidence="9" type="ORF">HF394_01780</name>
</gene>
<dbReference type="InterPro" id="IPR015424">
    <property type="entry name" value="PyrdxlP-dep_Trfase"/>
</dbReference>
<reference evidence="9 10" key="1">
    <citation type="submission" date="2020-04" db="EMBL/GenBank/DDBJ databases">
        <authorList>
            <person name="Pajer P."/>
            <person name="Broz P."/>
        </authorList>
    </citation>
    <scope>NUCLEOTIDE SEQUENCE [LARGE SCALE GENOMIC DNA]</scope>
    <source>
        <strain evidence="10">NRL-ATB46093</strain>
    </source>
</reference>
<evidence type="ECO:0000256" key="8">
    <source>
        <dbReference type="RuleBase" id="RU004508"/>
    </source>
</evidence>
<dbReference type="InterPro" id="IPR000653">
    <property type="entry name" value="DegT/StrS_aminotransferase"/>
</dbReference>
<dbReference type="PANTHER" id="PTHR30244:SF34">
    <property type="entry name" value="DTDP-4-AMINO-4,6-DIDEOXYGALACTOSE TRANSAMINASE"/>
    <property type="match status" value="1"/>
</dbReference>
<evidence type="ECO:0000256" key="2">
    <source>
        <dbReference type="ARBA" id="ARBA00022576"/>
    </source>
</evidence>
<keyword evidence="4 7" id="KW-0663">Pyridoxal phosphate</keyword>
<feature type="modified residue" description="N6-(pyridoxal phosphate)lysine" evidence="7">
    <location>
        <position position="210"/>
    </location>
</feature>
<dbReference type="SUPFAM" id="SSF53383">
    <property type="entry name" value="PLP-dependent transferases"/>
    <property type="match status" value="1"/>
</dbReference>
<dbReference type="RefSeq" id="WP_115650592.1">
    <property type="nucleotide sequence ID" value="NZ_CP051177.1"/>
</dbReference>
<evidence type="ECO:0000256" key="5">
    <source>
        <dbReference type="ARBA" id="ARBA00037999"/>
    </source>
</evidence>
<reference evidence="10" key="2">
    <citation type="submission" date="2020-06" db="EMBL/GenBank/DDBJ databases">
        <title>Isolation of Planomicrobium glaciei.</title>
        <authorList>
            <person name="Malisova L."/>
            <person name="Safrankova R."/>
            <person name="Jakubu V."/>
            <person name="Spanelova P."/>
        </authorList>
    </citation>
    <scope>NUCLEOTIDE SEQUENCE [LARGE SCALE GENOMIC DNA]</scope>
    <source>
        <strain evidence="10">NRL-ATB46093</strain>
    </source>
</reference>
<proteinExistence type="inferred from homology"/>
<protein>
    <submittedName>
        <fullName evidence="9">Aminotransferase class I/II-fold pyridoxal phosphate-dependent enzyme</fullName>
    </submittedName>
</protein>